<gene>
    <name evidence="1" type="ORF">V865_001774</name>
</gene>
<proteinExistence type="predicted"/>
<sequence length="255" mass="28973">MPRNAPIPDLSLSDGRHHSQVPVVRMLKSDLRLKGKIMLPYTKAWSKHTNEKIMLSKDVVFPGGSTTDTAPASVILHQIRDSKELVIEDIPLCDHGSAFTTEDLLFPPEYILPKVTSLSISLGCSSCSQTLPIVFLPALPGLEHLKMRLTGPKDDSGAWAQTYDPLEQLRYFHTCWCEGHKQEEWHLKTLYLRVTGSRKLDDYEKGTVSFIKEIGVLWPRLEDLQLGRFEEKLGKMMDGLPIIGECTFTRKWDFH</sequence>
<dbReference type="GeneID" id="91100578"/>
<dbReference type="KEGG" id="ker:91100578"/>
<reference evidence="1 2" key="1">
    <citation type="submission" date="2024-01" db="EMBL/GenBank/DDBJ databases">
        <title>Comparative genomics of Cryptococcus and Kwoniella reveals pathogenesis evolution and contrasting modes of karyotype evolution via chromosome fusion or intercentromeric recombination.</title>
        <authorList>
            <person name="Coelho M.A."/>
            <person name="David-Palma M."/>
            <person name="Shea T."/>
            <person name="Bowers K."/>
            <person name="McGinley-Smith S."/>
            <person name="Mohammad A.W."/>
            <person name="Gnirke A."/>
            <person name="Yurkov A.M."/>
            <person name="Nowrousian M."/>
            <person name="Sun S."/>
            <person name="Cuomo C.A."/>
            <person name="Heitman J."/>
        </authorList>
    </citation>
    <scope>NUCLEOTIDE SEQUENCE [LARGE SCALE GENOMIC DNA]</scope>
    <source>
        <strain evidence="1 2">PYCC6329</strain>
    </source>
</reference>
<keyword evidence="2" id="KW-1185">Reference proteome</keyword>
<dbReference type="Proteomes" id="UP001358614">
    <property type="component" value="Chromosome 1"/>
</dbReference>
<accession>A0AAX4KCQ0</accession>
<name>A0AAX4KCQ0_9TREE</name>
<dbReference type="EMBL" id="CP144089">
    <property type="protein sequence ID" value="WWD03718.1"/>
    <property type="molecule type" value="Genomic_DNA"/>
</dbReference>
<protein>
    <submittedName>
        <fullName evidence="1">Uncharacterized protein</fullName>
    </submittedName>
</protein>
<organism evidence="1 2">
    <name type="scientific">Kwoniella europaea PYCC6329</name>
    <dbReference type="NCBI Taxonomy" id="1423913"/>
    <lineage>
        <taxon>Eukaryota</taxon>
        <taxon>Fungi</taxon>
        <taxon>Dikarya</taxon>
        <taxon>Basidiomycota</taxon>
        <taxon>Agaricomycotina</taxon>
        <taxon>Tremellomycetes</taxon>
        <taxon>Tremellales</taxon>
        <taxon>Cryptococcaceae</taxon>
        <taxon>Kwoniella</taxon>
    </lineage>
</organism>
<evidence type="ECO:0000313" key="2">
    <source>
        <dbReference type="Proteomes" id="UP001358614"/>
    </source>
</evidence>
<dbReference type="RefSeq" id="XP_066081685.1">
    <property type="nucleotide sequence ID" value="XM_066225588.1"/>
</dbReference>
<dbReference type="AlphaFoldDB" id="A0AAX4KCQ0"/>
<evidence type="ECO:0000313" key="1">
    <source>
        <dbReference type="EMBL" id="WWD03718.1"/>
    </source>
</evidence>